<comment type="function">
    <text evidence="11">Plays a central role in 2-thiolation of mcm(5)S(2)U at tRNA wobble positions of cytosolic tRNA(Lys), tRNA(Glu) and tRNA(Gln). Acts by mediating the C-terminal thiocarboxylation of the sulfur carrier URM1. Its N-terminus first activates URM1 as acyl-adenylate (-COAMP), then the persulfide sulfur on the catalytic cysteine is transferred to URM1 to form thiocarboxylation (-COSH) of its C-terminus. The reaction probably involves hydrogen sulfide that is generated from the persulfide intermediate and that acts as nucleophile towards URM1. Subsequently, a transient disulfide bond is formed. Does not use thiosulfate as sulfur donor; NFS1 probably acting as a sulfur donor for thiocarboxylation reactions.</text>
</comment>
<dbReference type="InterPro" id="IPR036873">
    <property type="entry name" value="Rhodanese-like_dom_sf"/>
</dbReference>
<reference evidence="14 15" key="1">
    <citation type="journal article" date="2024" name="Insects">
        <title>An Improved Chromosome-Level Genome Assembly of the Firefly Pyrocoelia pectoralis.</title>
        <authorList>
            <person name="Fu X."/>
            <person name="Meyer-Rochow V.B."/>
            <person name="Ballantyne L."/>
            <person name="Zhu X."/>
        </authorList>
    </citation>
    <scope>NUCLEOTIDE SEQUENCE [LARGE SCALE GENOMIC DNA]</scope>
    <source>
        <strain evidence="14">XCY_ONT2</strain>
    </source>
</reference>
<keyword evidence="7 11" id="KW-0862">Zinc</keyword>
<keyword evidence="15" id="KW-1185">Reference proteome</keyword>
<evidence type="ECO:0000256" key="4">
    <source>
        <dbReference type="ARBA" id="ARBA00022694"/>
    </source>
</evidence>
<keyword evidence="12" id="KW-0175">Coiled coil</keyword>
<keyword evidence="8 11" id="KW-0067">ATP-binding</keyword>
<dbReference type="CDD" id="cd00757">
    <property type="entry name" value="ThiF_MoeB_HesA_family"/>
    <property type="match status" value="1"/>
</dbReference>
<comment type="caution">
    <text evidence="14">The sequence shown here is derived from an EMBL/GenBank/DDBJ whole genome shotgun (WGS) entry which is preliminary data.</text>
</comment>
<evidence type="ECO:0000256" key="6">
    <source>
        <dbReference type="ARBA" id="ARBA00022741"/>
    </source>
</evidence>
<comment type="cofactor">
    <cofactor evidence="11">
        <name>Zn(2+)</name>
        <dbReference type="ChEBI" id="CHEBI:29105"/>
    </cofactor>
    <text evidence="11">Binds 1 zinc ion per subunit.</text>
</comment>
<dbReference type="Gene3D" id="3.40.250.10">
    <property type="entry name" value="Rhodanese-like domain"/>
    <property type="match status" value="1"/>
</dbReference>
<evidence type="ECO:0000313" key="15">
    <source>
        <dbReference type="Proteomes" id="UP001329430"/>
    </source>
</evidence>
<proteinExistence type="inferred from homology"/>
<dbReference type="AlphaFoldDB" id="A0AAN7ZSY6"/>
<dbReference type="GO" id="GO:0042292">
    <property type="term" value="F:URM1 activating enzyme activity"/>
    <property type="evidence" value="ECO:0007669"/>
    <property type="project" value="TreeGrafter"/>
</dbReference>
<evidence type="ECO:0000256" key="11">
    <source>
        <dbReference type="HAMAP-Rule" id="MF_03049"/>
    </source>
</evidence>
<keyword evidence="2 11" id="KW-0963">Cytoplasm</keyword>
<feature type="binding site" evidence="11">
    <location>
        <begin position="174"/>
        <end position="175"/>
    </location>
    <ligand>
        <name>ATP</name>
        <dbReference type="ChEBI" id="CHEBI:30616"/>
    </ligand>
</feature>
<evidence type="ECO:0000259" key="13">
    <source>
        <dbReference type="PROSITE" id="PS50206"/>
    </source>
</evidence>
<feature type="binding site" evidence="11">
    <location>
        <position position="83"/>
    </location>
    <ligand>
        <name>ATP</name>
        <dbReference type="ChEBI" id="CHEBI:30616"/>
    </ligand>
</feature>
<feature type="coiled-coil region" evidence="12">
    <location>
        <begin position="7"/>
        <end position="41"/>
    </location>
</feature>
<name>A0AAN7ZSY6_9COLE</name>
<feature type="domain" description="Rhodanese" evidence="13">
    <location>
        <begin position="338"/>
        <end position="438"/>
    </location>
</feature>
<dbReference type="EMBL" id="JAVRBK010000001">
    <property type="protein sequence ID" value="KAK5650402.1"/>
    <property type="molecule type" value="Genomic_DNA"/>
</dbReference>
<dbReference type="InterPro" id="IPR035985">
    <property type="entry name" value="Ubiquitin-activating_enz"/>
</dbReference>
<dbReference type="GO" id="GO:0005524">
    <property type="term" value="F:ATP binding"/>
    <property type="evidence" value="ECO:0007669"/>
    <property type="project" value="UniProtKB-KW"/>
</dbReference>
<dbReference type="HAMAP" id="MF_03049">
    <property type="entry name" value="MOCS3_Uba4"/>
    <property type="match status" value="1"/>
</dbReference>
<evidence type="ECO:0000256" key="3">
    <source>
        <dbReference type="ARBA" id="ARBA00022679"/>
    </source>
</evidence>
<dbReference type="FunFam" id="3.40.50.720:FF:000033">
    <property type="entry name" value="Adenylyltransferase and sulfurtransferase MOCS3"/>
    <property type="match status" value="1"/>
</dbReference>
<feature type="binding site" evidence="11">
    <location>
        <position position="215"/>
    </location>
    <ligand>
        <name>Zn(2+)</name>
        <dbReference type="ChEBI" id="CHEBI:29105"/>
    </ligand>
</feature>
<gene>
    <name evidence="14" type="ORF">RI129_001431</name>
</gene>
<dbReference type="FunFam" id="3.40.250.10:FF:000014">
    <property type="entry name" value="Adenylyltransferase and sulfurtransferase MOCS3"/>
    <property type="match status" value="1"/>
</dbReference>
<dbReference type="SUPFAM" id="SSF69572">
    <property type="entry name" value="Activating enzymes of the ubiquitin-like proteins"/>
    <property type="match status" value="1"/>
</dbReference>
<dbReference type="Proteomes" id="UP001329430">
    <property type="component" value="Chromosome 1"/>
</dbReference>
<evidence type="ECO:0000256" key="5">
    <source>
        <dbReference type="ARBA" id="ARBA00022723"/>
    </source>
</evidence>
<dbReference type="EC" id="2.7.7.-" evidence="11"/>
<dbReference type="EC" id="2.8.1.-" evidence="11"/>
<comment type="pathway">
    <text evidence="11">tRNA modification; 5-methoxycarbonylmethyl-2-thiouridine-tRNA biosynthesis.</text>
</comment>
<evidence type="ECO:0000256" key="1">
    <source>
        <dbReference type="ARBA" id="ARBA00004514"/>
    </source>
</evidence>
<dbReference type="PROSITE" id="PS50206">
    <property type="entry name" value="RHODANESE_3"/>
    <property type="match status" value="1"/>
</dbReference>
<sequence>MLKEEEIEKLQKNIDTLKEQLRQTEAQLQLLKSGNEETNNRYNNQFNADEITRYSRQMLVPAIGVAGQNALKRSKVLIVGTGGLGCPAALYLAAAGVGELTIVDNDEVELTNLHRQILHSERDIGIPKVKSAYQKLSNINGNIRVNPLHMHMDGESLMDLLSNDNFNAVLDCTDNVATRYLLNDACVIKKIPLISGSALQLEGQLTVYNYKNGPCYRCLFPIPPSPDTVTSCGDGGVLGVVPGVIGVLQALETIKIITEISDVLSGRLLLFDASATTFRNIKLRHKNLNCEVCGSSPSVTKPIDYEQFCGAQSHDKVINIKILTNEECVDVIQFSKVHDESPIVIDVRPTVEYEMCHLTNSISIPYHDIVKDKHLDILKELLSIHSKKQVVYVVCRRGNDSQRAVAKLKDQFCDSHFTFLNIIGGLHSYAKLVDSTFPIY</sequence>
<evidence type="ECO:0000256" key="7">
    <source>
        <dbReference type="ARBA" id="ARBA00022833"/>
    </source>
</evidence>
<evidence type="ECO:0000256" key="9">
    <source>
        <dbReference type="ARBA" id="ARBA00023150"/>
    </source>
</evidence>
<dbReference type="GO" id="GO:0032447">
    <property type="term" value="P:protein urmylation"/>
    <property type="evidence" value="ECO:0007669"/>
    <property type="project" value="TreeGrafter"/>
</dbReference>
<evidence type="ECO:0000256" key="2">
    <source>
        <dbReference type="ARBA" id="ARBA00022490"/>
    </source>
</evidence>
<dbReference type="GO" id="GO:0046872">
    <property type="term" value="F:metal ion binding"/>
    <property type="evidence" value="ECO:0007669"/>
    <property type="project" value="UniProtKB-KW"/>
</dbReference>
<evidence type="ECO:0000256" key="10">
    <source>
        <dbReference type="ARBA" id="ARBA00023268"/>
    </source>
</evidence>
<dbReference type="PANTHER" id="PTHR10953">
    <property type="entry name" value="UBIQUITIN-ACTIVATING ENZYME E1"/>
    <property type="match status" value="1"/>
</dbReference>
<feature type="binding site" evidence="11">
    <location>
        <position position="128"/>
    </location>
    <ligand>
        <name>ATP</name>
        <dbReference type="ChEBI" id="CHEBI:30616"/>
    </ligand>
</feature>
<feature type="active site" description="Cysteine persulfide intermediate; for sulfurtransferase activity" evidence="11">
    <location>
        <position position="395"/>
    </location>
</feature>
<dbReference type="InterPro" id="IPR000594">
    <property type="entry name" value="ThiF_NAD_FAD-bd"/>
</dbReference>
<dbReference type="GO" id="GO:0004792">
    <property type="term" value="F:thiosulfate-cyanide sulfurtransferase activity"/>
    <property type="evidence" value="ECO:0007669"/>
    <property type="project" value="TreeGrafter"/>
</dbReference>
<dbReference type="NCBIfam" id="NF004281">
    <property type="entry name" value="PRK05690.1"/>
    <property type="match status" value="1"/>
</dbReference>
<feature type="binding site" evidence="11">
    <location>
        <position position="104"/>
    </location>
    <ligand>
        <name>ATP</name>
        <dbReference type="ChEBI" id="CHEBI:30616"/>
    </ligand>
</feature>
<comment type="subcellular location">
    <subcellularLocation>
        <location evidence="1">Cytoplasm</location>
        <location evidence="1">Cytosol</location>
    </subcellularLocation>
</comment>
<feature type="binding site" evidence="11">
    <location>
        <position position="218"/>
    </location>
    <ligand>
        <name>Zn(2+)</name>
        <dbReference type="ChEBI" id="CHEBI:29105"/>
    </ligand>
</feature>
<feature type="binding site" evidence="11">
    <location>
        <position position="293"/>
    </location>
    <ligand>
        <name>Zn(2+)</name>
        <dbReference type="ChEBI" id="CHEBI:29105"/>
    </ligand>
</feature>
<dbReference type="Pfam" id="PF00899">
    <property type="entry name" value="ThiF"/>
    <property type="match status" value="1"/>
</dbReference>
<dbReference type="GO" id="GO:0070566">
    <property type="term" value="F:adenylyltransferase activity"/>
    <property type="evidence" value="ECO:0007669"/>
    <property type="project" value="InterPro"/>
</dbReference>
<dbReference type="GO" id="GO:0005829">
    <property type="term" value="C:cytosol"/>
    <property type="evidence" value="ECO:0007669"/>
    <property type="project" value="UniProtKB-SubCell"/>
</dbReference>
<accession>A0AAN7ZSY6</accession>
<evidence type="ECO:0000256" key="12">
    <source>
        <dbReference type="SAM" id="Coils"/>
    </source>
</evidence>
<dbReference type="InterPro" id="IPR028885">
    <property type="entry name" value="MOCS3/Uba4"/>
</dbReference>
<protein>
    <recommendedName>
        <fullName evidence="11">Adenylyltransferase and sulfurtransferase MOCS3 homolog</fullName>
    </recommendedName>
    <alternativeName>
        <fullName evidence="11">UBA4 homolog</fullName>
    </alternativeName>
    <alternativeName>
        <fullName evidence="11">Ubiquitin-like protein activator 4 homolog</fullName>
    </alternativeName>
    <domain>
        <recommendedName>
            <fullName evidence="11">Adenylyltransferase</fullName>
            <ecNumber evidence="11">2.7.7.-</ecNumber>
        </recommendedName>
    </domain>
    <domain>
        <recommendedName>
            <fullName evidence="11">Sulfurtransferase</fullName>
            <ecNumber evidence="11">2.8.1.-</ecNumber>
        </recommendedName>
    </domain>
</protein>
<comment type="similarity">
    <text evidence="11">In the N-terminal section; belongs to the HesA/MoeB/ThiF family. UBA4 subfamily.</text>
</comment>
<keyword evidence="10 11" id="KW-0511">Multifunctional enzyme</keyword>
<keyword evidence="9 11" id="KW-0501">Molybdenum cofactor biosynthesis</keyword>
<keyword evidence="3 11" id="KW-0808">Transferase</keyword>
<dbReference type="GO" id="GO:0006777">
    <property type="term" value="P:Mo-molybdopterin cofactor biosynthetic process"/>
    <property type="evidence" value="ECO:0007669"/>
    <property type="project" value="UniProtKB-UniRule"/>
</dbReference>
<evidence type="ECO:0000313" key="14">
    <source>
        <dbReference type="EMBL" id="KAK5650402.1"/>
    </source>
</evidence>
<dbReference type="PANTHER" id="PTHR10953:SF102">
    <property type="entry name" value="ADENYLYLTRANSFERASE AND SULFURTRANSFERASE MOCS3"/>
    <property type="match status" value="1"/>
</dbReference>
<dbReference type="SMART" id="SM00450">
    <property type="entry name" value="RHOD"/>
    <property type="match status" value="1"/>
</dbReference>
<feature type="binding site" evidence="11">
    <location>
        <position position="290"/>
    </location>
    <ligand>
        <name>Zn(2+)</name>
        <dbReference type="ChEBI" id="CHEBI:29105"/>
    </ligand>
</feature>
<dbReference type="Gene3D" id="3.40.50.720">
    <property type="entry name" value="NAD(P)-binding Rossmann-like Domain"/>
    <property type="match status" value="1"/>
</dbReference>
<feature type="binding site" evidence="11">
    <location>
        <begin position="111"/>
        <end position="115"/>
    </location>
    <ligand>
        <name>ATP</name>
        <dbReference type="ChEBI" id="CHEBI:30616"/>
    </ligand>
</feature>
<evidence type="ECO:0000256" key="8">
    <source>
        <dbReference type="ARBA" id="ARBA00022840"/>
    </source>
</evidence>
<keyword evidence="5 11" id="KW-0479">Metal-binding</keyword>
<dbReference type="InterPro" id="IPR045886">
    <property type="entry name" value="ThiF/MoeB/HesA"/>
</dbReference>
<keyword evidence="6 11" id="KW-0547">Nucleotide-binding</keyword>
<keyword evidence="4 11" id="KW-0819">tRNA processing</keyword>
<feature type="active site" description="Glycyl thioester intermediate; for adenylyltransferase activity" evidence="11">
    <location>
        <position position="232"/>
    </location>
</feature>
<organism evidence="14 15">
    <name type="scientific">Pyrocoelia pectoralis</name>
    <dbReference type="NCBI Taxonomy" id="417401"/>
    <lineage>
        <taxon>Eukaryota</taxon>
        <taxon>Metazoa</taxon>
        <taxon>Ecdysozoa</taxon>
        <taxon>Arthropoda</taxon>
        <taxon>Hexapoda</taxon>
        <taxon>Insecta</taxon>
        <taxon>Pterygota</taxon>
        <taxon>Neoptera</taxon>
        <taxon>Endopterygota</taxon>
        <taxon>Coleoptera</taxon>
        <taxon>Polyphaga</taxon>
        <taxon>Elateriformia</taxon>
        <taxon>Elateroidea</taxon>
        <taxon>Lampyridae</taxon>
        <taxon>Lampyrinae</taxon>
        <taxon>Pyrocoelia</taxon>
    </lineage>
</organism>
<dbReference type="Pfam" id="PF00581">
    <property type="entry name" value="Rhodanese"/>
    <property type="match status" value="1"/>
</dbReference>
<dbReference type="GO" id="GO:0002143">
    <property type="term" value="P:tRNA wobble position uridine thiolation"/>
    <property type="evidence" value="ECO:0007669"/>
    <property type="project" value="InterPro"/>
</dbReference>
<dbReference type="InterPro" id="IPR001763">
    <property type="entry name" value="Rhodanese-like_dom"/>
</dbReference>